<dbReference type="GO" id="GO:0000408">
    <property type="term" value="C:EKC/KEOPS complex"/>
    <property type="evidence" value="ECO:0007669"/>
    <property type="project" value="TreeGrafter"/>
</dbReference>
<proteinExistence type="inferred from homology"/>
<evidence type="ECO:0000256" key="1">
    <source>
        <dbReference type="ARBA" id="ARBA00007073"/>
    </source>
</evidence>
<accession>A0A9W4D4B2</accession>
<evidence type="ECO:0000313" key="3">
    <source>
        <dbReference type="Proteomes" id="UP000683417"/>
    </source>
</evidence>
<evidence type="ECO:0000313" key="2">
    <source>
        <dbReference type="EMBL" id="CAD6503851.1"/>
    </source>
</evidence>
<comment type="caution">
    <text evidence="2">The sequence shown here is derived from an EMBL/GenBank/DDBJ whole genome shotgun (WGS) entry which is preliminary data.</text>
</comment>
<comment type="similarity">
    <text evidence="1">Belongs to the CTAG/PCC1 family.</text>
</comment>
<protein>
    <submittedName>
        <fullName evidence="2">BgTH12-05596</fullName>
    </submittedName>
</protein>
<organism evidence="2 3">
    <name type="scientific">Blumeria graminis f. sp. triticale</name>
    <dbReference type="NCBI Taxonomy" id="1689686"/>
    <lineage>
        <taxon>Eukaryota</taxon>
        <taxon>Fungi</taxon>
        <taxon>Dikarya</taxon>
        <taxon>Ascomycota</taxon>
        <taxon>Pezizomycotina</taxon>
        <taxon>Leotiomycetes</taxon>
        <taxon>Erysiphales</taxon>
        <taxon>Erysiphaceae</taxon>
        <taxon>Blumeria</taxon>
    </lineage>
</organism>
<sequence>MDAITCAKLSKALTIDLPFPNARLATIALRALHVDEELSPLVHRSLSIISPSFQSPMMNSSISEDTVLRAEYRATTNRLLRVAINGFMESLGVVIGVMEELDVEVFESNSKKNITAKNVHSNHG</sequence>
<dbReference type="PANTHER" id="PTHR31283">
    <property type="entry name" value="EKC/KEOPS COMPLEX SUBUNIT PCC1 FAMILY MEMBER"/>
    <property type="match status" value="1"/>
</dbReference>
<reference evidence="2" key="1">
    <citation type="submission" date="2020-10" db="EMBL/GenBank/DDBJ databases">
        <authorList>
            <person name="Muller C M."/>
        </authorList>
    </citation>
    <scope>NUCLEOTIDE SEQUENCE</scope>
    <source>
        <strain evidence="2">THUN-12</strain>
    </source>
</reference>
<name>A0A9W4D4B2_BLUGR</name>
<dbReference type="GO" id="GO:0070525">
    <property type="term" value="P:tRNA threonylcarbamoyladenosine metabolic process"/>
    <property type="evidence" value="ECO:0007669"/>
    <property type="project" value="TreeGrafter"/>
</dbReference>
<dbReference type="FunFam" id="3.30.310.50:FF:000011">
    <property type="entry name" value="Transcription factor Pcc1"/>
    <property type="match status" value="1"/>
</dbReference>
<dbReference type="InterPro" id="IPR015419">
    <property type="entry name" value="CTAG/Pcc1"/>
</dbReference>
<dbReference type="AlphaFoldDB" id="A0A9W4D4B2"/>
<dbReference type="Pfam" id="PF09341">
    <property type="entry name" value="Pcc1"/>
    <property type="match status" value="1"/>
</dbReference>
<dbReference type="PANTHER" id="PTHR31283:SF5">
    <property type="entry name" value="EKC_KEOPS COMPLEX SUBUNIT LAGE3"/>
    <property type="match status" value="1"/>
</dbReference>
<dbReference type="EMBL" id="CAJHIT010000008">
    <property type="protein sequence ID" value="CAD6503851.1"/>
    <property type="molecule type" value="Genomic_DNA"/>
</dbReference>
<dbReference type="Proteomes" id="UP000683417">
    <property type="component" value="Unassembled WGS sequence"/>
</dbReference>
<gene>
    <name evidence="2" type="ORF">BGTH12_LOCUS5209</name>
</gene>